<dbReference type="SUPFAM" id="SSF53613">
    <property type="entry name" value="Ribokinase-like"/>
    <property type="match status" value="1"/>
</dbReference>
<dbReference type="EMBL" id="AXCY01000100">
    <property type="protein sequence ID" value="KGM09380.1"/>
    <property type="molecule type" value="Genomic_DNA"/>
</dbReference>
<dbReference type="PANTHER" id="PTHR10584:SF166">
    <property type="entry name" value="RIBOKINASE"/>
    <property type="match status" value="1"/>
</dbReference>
<dbReference type="AlphaFoldDB" id="A0A0A0BN89"/>
<dbReference type="RefSeq" id="WP_043608781.1">
    <property type="nucleotide sequence ID" value="NZ_AXCY01000100.1"/>
</dbReference>
<feature type="domain" description="Carbohydrate kinase PfkB" evidence="3">
    <location>
        <begin position="27"/>
        <end position="273"/>
    </location>
</feature>
<keyword evidence="2 4" id="KW-0418">Kinase</keyword>
<dbReference type="Pfam" id="PF00294">
    <property type="entry name" value="PfkB"/>
    <property type="match status" value="1"/>
</dbReference>
<protein>
    <submittedName>
        <fullName evidence="4">Carbohydrate kinase</fullName>
    </submittedName>
</protein>
<gene>
    <name evidence="4" type="ORF">N868_02305</name>
</gene>
<name>A0A0A0BN89_9CELL</name>
<proteinExistence type="predicted"/>
<dbReference type="Gene3D" id="3.40.1190.20">
    <property type="match status" value="1"/>
</dbReference>
<reference evidence="4 5" key="1">
    <citation type="submission" date="2013-08" db="EMBL/GenBank/DDBJ databases">
        <title>Genome sequencing of Cellulomonas carbonis T26.</title>
        <authorList>
            <person name="Chen F."/>
            <person name="Li Y."/>
            <person name="Wang G."/>
        </authorList>
    </citation>
    <scope>NUCLEOTIDE SEQUENCE [LARGE SCALE GENOMIC DNA]</scope>
    <source>
        <strain evidence="4 5">T26</strain>
    </source>
</reference>
<evidence type="ECO:0000256" key="2">
    <source>
        <dbReference type="ARBA" id="ARBA00022777"/>
    </source>
</evidence>
<dbReference type="InterPro" id="IPR011611">
    <property type="entry name" value="PfkB_dom"/>
</dbReference>
<evidence type="ECO:0000313" key="4">
    <source>
        <dbReference type="EMBL" id="KGM09380.1"/>
    </source>
</evidence>
<dbReference type="GO" id="GO:0016301">
    <property type="term" value="F:kinase activity"/>
    <property type="evidence" value="ECO:0007669"/>
    <property type="project" value="UniProtKB-KW"/>
</dbReference>
<reference evidence="4 5" key="2">
    <citation type="journal article" date="2015" name="Stand. Genomic Sci.">
        <title>Draft genome sequence of Cellulomonas carbonis T26(T) and comparative analysis of six Cellulomonas genomes.</title>
        <authorList>
            <person name="Zhuang W."/>
            <person name="Zhang S."/>
            <person name="Xia X."/>
            <person name="Wang G."/>
        </authorList>
    </citation>
    <scope>NUCLEOTIDE SEQUENCE [LARGE SCALE GENOMIC DNA]</scope>
    <source>
        <strain evidence="4 5">T26</strain>
    </source>
</reference>
<evidence type="ECO:0000313" key="5">
    <source>
        <dbReference type="Proteomes" id="UP000029839"/>
    </source>
</evidence>
<organism evidence="4 5">
    <name type="scientific">Cellulomonas carbonis T26</name>
    <dbReference type="NCBI Taxonomy" id="947969"/>
    <lineage>
        <taxon>Bacteria</taxon>
        <taxon>Bacillati</taxon>
        <taxon>Actinomycetota</taxon>
        <taxon>Actinomycetes</taxon>
        <taxon>Micrococcales</taxon>
        <taxon>Cellulomonadaceae</taxon>
        <taxon>Cellulomonas</taxon>
    </lineage>
</organism>
<dbReference type="PROSITE" id="PS00584">
    <property type="entry name" value="PFKB_KINASES_2"/>
    <property type="match status" value="1"/>
</dbReference>
<accession>A0A0A0BN89</accession>
<dbReference type="InterPro" id="IPR029056">
    <property type="entry name" value="Ribokinase-like"/>
</dbReference>
<comment type="caution">
    <text evidence="4">The sequence shown here is derived from an EMBL/GenBank/DDBJ whole genome shotgun (WGS) entry which is preliminary data.</text>
</comment>
<dbReference type="PANTHER" id="PTHR10584">
    <property type="entry name" value="SUGAR KINASE"/>
    <property type="match status" value="1"/>
</dbReference>
<dbReference type="Proteomes" id="UP000029839">
    <property type="component" value="Unassembled WGS sequence"/>
</dbReference>
<keyword evidence="5" id="KW-1185">Reference proteome</keyword>
<dbReference type="GO" id="GO:0005829">
    <property type="term" value="C:cytosol"/>
    <property type="evidence" value="ECO:0007669"/>
    <property type="project" value="TreeGrafter"/>
</dbReference>
<evidence type="ECO:0000259" key="3">
    <source>
        <dbReference type="Pfam" id="PF00294"/>
    </source>
</evidence>
<sequence length="295" mass="30710">MRVLVNGPASWNTLVALPHLPEPRPGMLTATTWWEGLGGTSAGKALSLARLGVPTLLRTVVGEDAAGGRVLDALRHPLLTVVAQRAPASERHLNLMAHGDRVSVYLDAPDDPGEPPDAVAAALHDADVAVLDLAAHSVPLLERARRAGTEVWCDLHDDDGVASFHEPFRAGADVVVVSADRLDDAWGYLAARVAGGARWAVATRGAQGAIALGADGRRHEVGTAHVDVVRDTNGAGDAFVAAMLTARLLGAADDEALRWGAAAGALCVASRELVAPDLSVERVRALAGTVEHRTV</sequence>
<dbReference type="InterPro" id="IPR002173">
    <property type="entry name" value="Carboh/pur_kinase_PfkB_CS"/>
</dbReference>
<evidence type="ECO:0000256" key="1">
    <source>
        <dbReference type="ARBA" id="ARBA00022679"/>
    </source>
</evidence>
<keyword evidence="1" id="KW-0808">Transferase</keyword>